<dbReference type="AlphaFoldDB" id="A0AAW0CMW6"/>
<feature type="compositionally biased region" description="Acidic residues" evidence="2">
    <location>
        <begin position="494"/>
        <end position="506"/>
    </location>
</feature>
<protein>
    <submittedName>
        <fullName evidence="3">Uncharacterized protein</fullName>
    </submittedName>
</protein>
<feature type="region of interest" description="Disordered" evidence="2">
    <location>
        <begin position="306"/>
        <end position="347"/>
    </location>
</feature>
<proteinExistence type="predicted"/>
<feature type="region of interest" description="Disordered" evidence="2">
    <location>
        <begin position="193"/>
        <end position="244"/>
    </location>
</feature>
<gene>
    <name evidence="3" type="ORF">VNI00_009766</name>
</gene>
<feature type="region of interest" description="Disordered" evidence="2">
    <location>
        <begin position="479"/>
        <end position="530"/>
    </location>
</feature>
<feature type="region of interest" description="Disordered" evidence="2">
    <location>
        <begin position="100"/>
        <end position="146"/>
    </location>
</feature>
<name>A0AAW0CMW6_9AGAR</name>
<sequence length="530" mass="58390">MEVSTDSSNPAYDSKFDFISSNFASSSTSAFDLPGFHCNNTISSQGAARNRYTYHSYPSPPPSASNSKRSVPLPTLTIGECIQEDHDEVAELADSRSYISSPFTPLSPPATVLKSSSPLPPGDDAETDSCPSEDDHQALLSPLSPEWESAMDELSVVTSDGILLSGHGGRVGVTGLDDQADSRHDQWSITTNKEVDQLWMPQSPESDEDYDMGYLHSPLSSPPSSPDSDTTSPEDPIAFLPFFPHPSSPSIHSKDVDIIDVPDSPSWRTLPDLEMDTEVCDAATLLTPPSPSSKPFSLPGAEFDTEMIDVPSDPTISPGRRQSLLLLGEPDDVPTPRSPSPDNFDLDPAAYASCSDPDVARLIQLRKKAQSLERSAREREEKMLMSGWMAARAEARKERKREKERVKEISAMLRLRLEGNGQGLAVADEDMTSPSPKKGKTKRVISSMAQLVARMMFRRRECSDRPMIHTPLPPSVEVKRFRPSSPLRHSWSISDDEEESEDDEMGLDGLKGFDDMSEPMMVDESKRTRW</sequence>
<dbReference type="Proteomes" id="UP001383192">
    <property type="component" value="Unassembled WGS sequence"/>
</dbReference>
<organism evidence="3 4">
    <name type="scientific">Paramarasmius palmivorus</name>
    <dbReference type="NCBI Taxonomy" id="297713"/>
    <lineage>
        <taxon>Eukaryota</taxon>
        <taxon>Fungi</taxon>
        <taxon>Dikarya</taxon>
        <taxon>Basidiomycota</taxon>
        <taxon>Agaricomycotina</taxon>
        <taxon>Agaricomycetes</taxon>
        <taxon>Agaricomycetidae</taxon>
        <taxon>Agaricales</taxon>
        <taxon>Marasmiineae</taxon>
        <taxon>Marasmiaceae</taxon>
        <taxon>Paramarasmius</taxon>
    </lineage>
</organism>
<feature type="region of interest" description="Disordered" evidence="2">
    <location>
        <begin position="52"/>
        <end position="71"/>
    </location>
</feature>
<feature type="coiled-coil region" evidence="1">
    <location>
        <begin position="362"/>
        <end position="412"/>
    </location>
</feature>
<feature type="compositionally biased region" description="Low complexity" evidence="2">
    <location>
        <begin position="226"/>
        <end position="236"/>
    </location>
</feature>
<evidence type="ECO:0000313" key="3">
    <source>
        <dbReference type="EMBL" id="KAK7040298.1"/>
    </source>
</evidence>
<keyword evidence="4" id="KW-1185">Reference proteome</keyword>
<evidence type="ECO:0000313" key="4">
    <source>
        <dbReference type="Proteomes" id="UP001383192"/>
    </source>
</evidence>
<reference evidence="3 4" key="1">
    <citation type="submission" date="2024-01" db="EMBL/GenBank/DDBJ databases">
        <title>A draft genome for a cacao thread blight-causing isolate of Paramarasmius palmivorus.</title>
        <authorList>
            <person name="Baruah I.K."/>
            <person name="Bukari Y."/>
            <person name="Amoako-Attah I."/>
            <person name="Meinhardt L.W."/>
            <person name="Bailey B.A."/>
            <person name="Cohen S.P."/>
        </authorList>
    </citation>
    <scope>NUCLEOTIDE SEQUENCE [LARGE SCALE GENOMIC DNA]</scope>
    <source>
        <strain evidence="3 4">GH-12</strain>
    </source>
</reference>
<dbReference type="EMBL" id="JAYKXP010000037">
    <property type="protein sequence ID" value="KAK7040298.1"/>
    <property type="molecule type" value="Genomic_DNA"/>
</dbReference>
<accession>A0AAW0CMW6</accession>
<comment type="caution">
    <text evidence="3">The sequence shown here is derived from an EMBL/GenBank/DDBJ whole genome shotgun (WGS) entry which is preliminary data.</text>
</comment>
<keyword evidence="1" id="KW-0175">Coiled coil</keyword>
<evidence type="ECO:0000256" key="2">
    <source>
        <dbReference type="SAM" id="MobiDB-lite"/>
    </source>
</evidence>
<evidence type="ECO:0000256" key="1">
    <source>
        <dbReference type="SAM" id="Coils"/>
    </source>
</evidence>